<feature type="domain" description="ABC3 transporter permease C-terminal" evidence="7">
    <location>
        <begin position="2"/>
        <end position="77"/>
    </location>
</feature>
<evidence type="ECO:0000256" key="1">
    <source>
        <dbReference type="ARBA" id="ARBA00004651"/>
    </source>
</evidence>
<evidence type="ECO:0000256" key="6">
    <source>
        <dbReference type="SAM" id="Phobius"/>
    </source>
</evidence>
<keyword evidence="3 6" id="KW-0812">Transmembrane</keyword>
<evidence type="ECO:0000313" key="8">
    <source>
        <dbReference type="EMBL" id="EJN85749.1"/>
    </source>
</evidence>
<evidence type="ECO:0000256" key="4">
    <source>
        <dbReference type="ARBA" id="ARBA00022989"/>
    </source>
</evidence>
<keyword evidence="4 6" id="KW-1133">Transmembrane helix</keyword>
<comment type="subcellular location">
    <subcellularLocation>
        <location evidence="1">Cell membrane</location>
        <topology evidence="1">Multi-pass membrane protein</topology>
    </subcellularLocation>
</comment>
<dbReference type="EMBL" id="ALJK01000044">
    <property type="protein sequence ID" value="EJN85749.1"/>
    <property type="molecule type" value="Genomic_DNA"/>
</dbReference>
<dbReference type="eggNOG" id="COG0577">
    <property type="taxonomic scope" value="Bacteria"/>
</dbReference>
<name>J3JKX9_ACTNH</name>
<reference evidence="8 9" key="1">
    <citation type="submission" date="2012-07" db="EMBL/GenBank/DDBJ databases">
        <authorList>
            <person name="Durkin A.S."/>
            <person name="McCorrison J."/>
            <person name="Torralba M."/>
            <person name="Gillis M."/>
            <person name="Methe B."/>
            <person name="Sutton G."/>
            <person name="Nelson K.E."/>
        </authorList>
    </citation>
    <scope>NUCLEOTIDE SEQUENCE [LARGE SCALE GENOMIC DNA]</scope>
    <source>
        <strain evidence="9">ATCC 12104 / DSM 43013 / CCUG 2238 / JCM 8349 / NCTC 10301 / Howell 279</strain>
    </source>
</reference>
<dbReference type="AlphaFoldDB" id="J3JKX9"/>
<dbReference type="PATRIC" id="fig|1115803.3.peg.510"/>
<evidence type="ECO:0000259" key="7">
    <source>
        <dbReference type="Pfam" id="PF02687"/>
    </source>
</evidence>
<gene>
    <name evidence="8" type="ORF">HMPREF1129_1473</name>
</gene>
<keyword evidence="5 6" id="KW-0472">Membrane</keyword>
<dbReference type="RefSeq" id="WP_003780538.1">
    <property type="nucleotide sequence ID" value="NZ_ALJK01000044.1"/>
</dbReference>
<dbReference type="Proteomes" id="UP000007814">
    <property type="component" value="Unassembled WGS sequence"/>
</dbReference>
<sequence>MPPATLRSMVSYETVLPAATALVMSIGLGWLTAWALVGGVSGRRISWPDGGYWLVLGACLALVAVATLVSARYGRRMLTATTVRFE</sequence>
<keyword evidence="2" id="KW-1003">Cell membrane</keyword>
<dbReference type="Pfam" id="PF02687">
    <property type="entry name" value="FtsX"/>
    <property type="match status" value="1"/>
</dbReference>
<evidence type="ECO:0000256" key="2">
    <source>
        <dbReference type="ARBA" id="ARBA00022475"/>
    </source>
</evidence>
<feature type="transmembrane region" description="Helical" evidence="6">
    <location>
        <begin position="51"/>
        <end position="71"/>
    </location>
</feature>
<dbReference type="InterPro" id="IPR003838">
    <property type="entry name" value="ABC3_permease_C"/>
</dbReference>
<evidence type="ECO:0000256" key="5">
    <source>
        <dbReference type="ARBA" id="ARBA00023136"/>
    </source>
</evidence>
<evidence type="ECO:0000313" key="9">
    <source>
        <dbReference type="Proteomes" id="UP000007814"/>
    </source>
</evidence>
<dbReference type="GO" id="GO:0005886">
    <property type="term" value="C:plasma membrane"/>
    <property type="evidence" value="ECO:0007669"/>
    <property type="project" value="UniProtKB-SubCell"/>
</dbReference>
<feature type="transmembrane region" description="Helical" evidence="6">
    <location>
        <begin position="12"/>
        <end position="31"/>
    </location>
</feature>
<evidence type="ECO:0000256" key="3">
    <source>
        <dbReference type="ARBA" id="ARBA00022692"/>
    </source>
</evidence>
<accession>J3JKX9</accession>
<protein>
    <submittedName>
        <fullName evidence="8">Efflux ABC transporter, permease protein</fullName>
    </submittedName>
</protein>
<organism evidence="8 9">
    <name type="scientific">Actinomyces naeslundii (strain ATCC 12104 / DSM 43013 / CCUG 2238 / JCM 8349 / NCTC 10301 / Howell 279)</name>
    <dbReference type="NCBI Taxonomy" id="1115803"/>
    <lineage>
        <taxon>Bacteria</taxon>
        <taxon>Bacillati</taxon>
        <taxon>Actinomycetota</taxon>
        <taxon>Actinomycetes</taxon>
        <taxon>Actinomycetales</taxon>
        <taxon>Actinomycetaceae</taxon>
        <taxon>Actinomyces</taxon>
    </lineage>
</organism>
<proteinExistence type="predicted"/>
<comment type="caution">
    <text evidence="8">The sequence shown here is derived from an EMBL/GenBank/DDBJ whole genome shotgun (WGS) entry which is preliminary data.</text>
</comment>